<dbReference type="GO" id="GO:0003676">
    <property type="term" value="F:nucleic acid binding"/>
    <property type="evidence" value="ECO:0007669"/>
    <property type="project" value="InterPro"/>
</dbReference>
<evidence type="ECO:0000256" key="1">
    <source>
        <dbReference type="ARBA" id="ARBA00022741"/>
    </source>
</evidence>
<dbReference type="InterPro" id="IPR045028">
    <property type="entry name" value="DinG/Rad3-like"/>
</dbReference>
<dbReference type="InterPro" id="IPR027417">
    <property type="entry name" value="P-loop_NTPase"/>
</dbReference>
<dbReference type="GO" id="GO:0003678">
    <property type="term" value="F:DNA helicase activity"/>
    <property type="evidence" value="ECO:0007669"/>
    <property type="project" value="TreeGrafter"/>
</dbReference>
<dbReference type="Pfam" id="PF13307">
    <property type="entry name" value="Helicase_C_2"/>
    <property type="match status" value="1"/>
</dbReference>
<dbReference type="Gene3D" id="3.40.140.10">
    <property type="entry name" value="Cytidine Deaminase, domain 2"/>
    <property type="match status" value="1"/>
</dbReference>
<dbReference type="InterPro" id="IPR011545">
    <property type="entry name" value="DEAD/DEAH_box_helicase_dom"/>
</dbReference>
<dbReference type="PROSITE" id="PS01302">
    <property type="entry name" value="UPF0758"/>
    <property type="match status" value="1"/>
</dbReference>
<evidence type="ECO:0000259" key="6">
    <source>
        <dbReference type="PROSITE" id="PS51193"/>
    </source>
</evidence>
<evidence type="ECO:0000256" key="5">
    <source>
        <dbReference type="SAM" id="MobiDB-lite"/>
    </source>
</evidence>
<name>A0A1N6UXQ9_9SPIO</name>
<evidence type="ECO:0000256" key="3">
    <source>
        <dbReference type="ARBA" id="ARBA00022840"/>
    </source>
</evidence>
<dbReference type="STRING" id="159291.SAMN05920897_11352"/>
<dbReference type="PROSITE" id="PS51193">
    <property type="entry name" value="HELICASE_ATP_BIND_2"/>
    <property type="match status" value="1"/>
</dbReference>
<dbReference type="Proteomes" id="UP000186400">
    <property type="component" value="Unassembled WGS sequence"/>
</dbReference>
<evidence type="ECO:0000256" key="2">
    <source>
        <dbReference type="ARBA" id="ARBA00022801"/>
    </source>
</evidence>
<gene>
    <name evidence="7" type="ORF">SAMN05920897_11352</name>
</gene>
<dbReference type="GO" id="GO:0016818">
    <property type="term" value="F:hydrolase activity, acting on acid anhydrides, in phosphorus-containing anhydrides"/>
    <property type="evidence" value="ECO:0007669"/>
    <property type="project" value="InterPro"/>
</dbReference>
<evidence type="ECO:0000313" key="8">
    <source>
        <dbReference type="Proteomes" id="UP000186400"/>
    </source>
</evidence>
<evidence type="ECO:0000313" key="7">
    <source>
        <dbReference type="EMBL" id="SIQ70086.1"/>
    </source>
</evidence>
<dbReference type="Pfam" id="PF04002">
    <property type="entry name" value="RadC"/>
    <property type="match status" value="1"/>
</dbReference>
<keyword evidence="8" id="KW-1185">Reference proteome</keyword>
<proteinExistence type="inferred from homology"/>
<keyword evidence="1" id="KW-0547">Nucleotide-binding</keyword>
<keyword evidence="2" id="KW-0378">Hydrolase</keyword>
<dbReference type="InterPro" id="IPR014013">
    <property type="entry name" value="Helic_SF1/SF2_ATP-bd_DinG/Rad3"/>
</dbReference>
<keyword evidence="3" id="KW-0067">ATP-binding</keyword>
<evidence type="ECO:0000256" key="4">
    <source>
        <dbReference type="ARBA" id="ARBA00038058"/>
    </source>
</evidence>
<keyword evidence="7" id="KW-0347">Helicase</keyword>
<dbReference type="AlphaFoldDB" id="A0A1N6UXQ9"/>
<sequence length="841" mass="92146">MVHLSSVSSQIQDRLGVAAQATLRTEILRAQGQEIVCIGHPDRAGRIAQVEVYARGNYSSVAAAGIGMCEPGDLVIHNHPSGDLRPSDADVAISARLAADGIGSAIIDNQVTSIYVLVEPVSPREISPIDPEELTGILSDQGAMAKILPGFRQRPSQKEMLRQVVQGFNESLVVVAEAGTGVGKSFAYLLPAVAWAAANEERVVIATATITLQQQLLERDLVLVQRALGTDLKTALVKGRGNYLCHRRLDDRLEEADLFDDGETVKAIQEWARASTDGSRSDLPFPVSDEQWNRVNSEADTCCAIRCPRREGCFVLRARQRAAGASLLVANHHLVFSDLALRNAGVGWGATAILPPFSRLVLDEAHNLERSATSFFSHQTSGIALLRQVSRVLRTRRGRRFGLLERVIPLGASSRGIARAEASLQTVRNEALRLNAELLAFLGTETSWRLVEKEADRLADFLGGALFDAQKAVLAVAEDLAAIIREVSEELREEPPLIELASAIRRFEEVASLYERFAAAELEAESILWMDRRRDGRGEPFVVLCSTPLDIRELMEDSLFQPHETVVLTSATLSVNGSFLFWGKRLGVPLGQGESLQGLFPSPFDYTNRVMLAVPSDAPPPESPDYGRYLTILIPRLINASGGGALILFTSYRQLESIYQAVAPDLEQRGFSCYRQGSEDRSRLLDQFRCDLASVLFATDSFWEGVDVPGESLRLVVVCRLPFRVPTEPVQLARAEAVVEAGGNAFYELSLPQAVMRLKQGFGRLMRQAGDYGAVVVADPRMVRKRYGSFFWESLPPARPLVAPGEEVVEEVRSFLGAHSQGQKKSLRDSEGQETLASQEG</sequence>
<organism evidence="7 8">
    <name type="scientific">Alkalispirochaeta americana</name>
    <dbReference type="NCBI Taxonomy" id="159291"/>
    <lineage>
        <taxon>Bacteria</taxon>
        <taxon>Pseudomonadati</taxon>
        <taxon>Spirochaetota</taxon>
        <taxon>Spirochaetia</taxon>
        <taxon>Spirochaetales</taxon>
        <taxon>Spirochaetaceae</taxon>
        <taxon>Alkalispirochaeta</taxon>
    </lineage>
</organism>
<dbReference type="SUPFAM" id="SSF52540">
    <property type="entry name" value="P-loop containing nucleoside triphosphate hydrolases"/>
    <property type="match status" value="2"/>
</dbReference>
<dbReference type="SMART" id="SM00491">
    <property type="entry name" value="HELICc2"/>
    <property type="match status" value="1"/>
</dbReference>
<protein>
    <submittedName>
        <fullName evidence="7">ATP-dependent DNA helicase DinG</fullName>
    </submittedName>
</protein>
<dbReference type="PANTHER" id="PTHR11472">
    <property type="entry name" value="DNA REPAIR DEAD HELICASE RAD3/XP-D SUBFAMILY MEMBER"/>
    <property type="match status" value="1"/>
</dbReference>
<feature type="region of interest" description="Disordered" evidence="5">
    <location>
        <begin position="817"/>
        <end position="841"/>
    </location>
</feature>
<dbReference type="InterPro" id="IPR006555">
    <property type="entry name" value="ATP-dep_Helicase_C"/>
</dbReference>
<dbReference type="Gene3D" id="3.40.50.300">
    <property type="entry name" value="P-loop containing nucleotide triphosphate hydrolases"/>
    <property type="match status" value="2"/>
</dbReference>
<dbReference type="PANTHER" id="PTHR11472:SF34">
    <property type="entry name" value="REGULATOR OF TELOMERE ELONGATION HELICASE 1"/>
    <property type="match status" value="1"/>
</dbReference>
<feature type="domain" description="Helicase ATP-binding" evidence="6">
    <location>
        <begin position="143"/>
        <end position="414"/>
    </location>
</feature>
<dbReference type="Pfam" id="PF00270">
    <property type="entry name" value="DEAD"/>
    <property type="match status" value="1"/>
</dbReference>
<accession>A0A1N6UXQ9</accession>
<dbReference type="GO" id="GO:0006139">
    <property type="term" value="P:nucleobase-containing compound metabolic process"/>
    <property type="evidence" value="ECO:0007669"/>
    <property type="project" value="InterPro"/>
</dbReference>
<dbReference type="EMBL" id="FTMS01000013">
    <property type="protein sequence ID" value="SIQ70086.1"/>
    <property type="molecule type" value="Genomic_DNA"/>
</dbReference>
<dbReference type="GO" id="GO:0005524">
    <property type="term" value="F:ATP binding"/>
    <property type="evidence" value="ECO:0007669"/>
    <property type="project" value="UniProtKB-KW"/>
</dbReference>
<dbReference type="InterPro" id="IPR025657">
    <property type="entry name" value="RadC_JAB"/>
</dbReference>
<comment type="similarity">
    <text evidence="4">Belongs to the helicase family. DinG subfamily.</text>
</comment>
<dbReference type="InterPro" id="IPR020891">
    <property type="entry name" value="UPF0758_CS"/>
</dbReference>
<reference evidence="7 8" key="1">
    <citation type="submission" date="2017-01" db="EMBL/GenBank/DDBJ databases">
        <authorList>
            <person name="Mah S.A."/>
            <person name="Swanson W.J."/>
            <person name="Moy G.W."/>
            <person name="Vacquier V.D."/>
        </authorList>
    </citation>
    <scope>NUCLEOTIDE SEQUENCE [LARGE SCALE GENOMIC DNA]</scope>
    <source>
        <strain evidence="7 8">ASpG1</strain>
    </source>
</reference>